<dbReference type="EMBL" id="NBIV01000162">
    <property type="protein sequence ID" value="PXF42465.1"/>
    <property type="molecule type" value="Genomic_DNA"/>
</dbReference>
<feature type="chain" id="PRO_5036053526" evidence="1">
    <location>
        <begin position="22"/>
        <end position="618"/>
    </location>
</feature>
<proteinExistence type="predicted"/>
<organism evidence="3 4">
    <name type="scientific">Gracilariopsis chorda</name>
    <dbReference type="NCBI Taxonomy" id="448386"/>
    <lineage>
        <taxon>Eukaryota</taxon>
        <taxon>Rhodophyta</taxon>
        <taxon>Florideophyceae</taxon>
        <taxon>Rhodymeniophycidae</taxon>
        <taxon>Gracilariales</taxon>
        <taxon>Gracilariaceae</taxon>
        <taxon>Gracilariopsis</taxon>
    </lineage>
</organism>
<dbReference type="EMBL" id="NBIV01000162">
    <property type="protein sequence ID" value="PXF42461.1"/>
    <property type="molecule type" value="Genomic_DNA"/>
</dbReference>
<evidence type="ECO:0000313" key="2">
    <source>
        <dbReference type="EMBL" id="PXF42461.1"/>
    </source>
</evidence>
<accession>A0A2V3IK45</accession>
<comment type="caution">
    <text evidence="3">The sequence shown here is derived from an EMBL/GenBank/DDBJ whole genome shotgun (WGS) entry which is preliminary data.</text>
</comment>
<feature type="signal peptide" evidence="1">
    <location>
        <begin position="1"/>
        <end position="21"/>
    </location>
</feature>
<dbReference type="Proteomes" id="UP000247409">
    <property type="component" value="Unassembled WGS sequence"/>
</dbReference>
<evidence type="ECO:0000313" key="4">
    <source>
        <dbReference type="Proteomes" id="UP000247409"/>
    </source>
</evidence>
<protein>
    <submittedName>
        <fullName evidence="3">Uncharacterized protein</fullName>
    </submittedName>
</protein>
<evidence type="ECO:0000256" key="1">
    <source>
        <dbReference type="SAM" id="SignalP"/>
    </source>
</evidence>
<name>A0A2V3IK45_9FLOR</name>
<keyword evidence="1" id="KW-0732">Signal</keyword>
<evidence type="ECO:0000313" key="3">
    <source>
        <dbReference type="EMBL" id="PXF42465.1"/>
    </source>
</evidence>
<keyword evidence="4" id="KW-1185">Reference proteome</keyword>
<reference evidence="3 4" key="1">
    <citation type="journal article" date="2018" name="Mol. Biol. Evol.">
        <title>Analysis of the draft genome of the red seaweed Gracilariopsis chorda provides insights into genome size evolution in Rhodophyta.</title>
        <authorList>
            <person name="Lee J."/>
            <person name="Yang E.C."/>
            <person name="Graf L."/>
            <person name="Yang J.H."/>
            <person name="Qiu H."/>
            <person name="Zel Zion U."/>
            <person name="Chan C.X."/>
            <person name="Stephens T.G."/>
            <person name="Weber A.P.M."/>
            <person name="Boo G.H."/>
            <person name="Boo S.M."/>
            <person name="Kim K.M."/>
            <person name="Shin Y."/>
            <person name="Jung M."/>
            <person name="Lee S.J."/>
            <person name="Yim H.S."/>
            <person name="Lee J.H."/>
            <person name="Bhattacharya D."/>
            <person name="Yoon H.S."/>
        </authorList>
    </citation>
    <scope>NUCLEOTIDE SEQUENCE [LARGE SCALE GENOMIC DNA]</scope>
    <source>
        <strain evidence="3 4">SKKU-2015</strain>
        <tissue evidence="3">Whole body</tissue>
    </source>
</reference>
<sequence>MAASVFNSVLLASLFLQVCWSLEFPTYSYRDHPFYTSPEHDEARPSPVVMHKYYTHNPKAGKVTGNLLFAPRSATYNSFPSKQPFGSKLDALFIPGTSNESKSTFVEVHVNRRTRVFLVLNGKGLSLNAMKNLASITGLSAEWRNLRGIRSASGSRIPIGDKARLGRIFSLPRHGAIVERIVEPDEPLLLPHPGSVSVNNVKCRRFTLLFAKPEEGNPIAFESPHVPEHVHSHIRGEIVKTTPVFPNMKCPNWLHDMHVTSSRDSSVARTHGEQVHWRTWHPPIDPVFWCYYDHEHGSFPGKHWPMFGYTAWKTFDNTTVHKRQDESHNGFKTYSFPVPGRSRYVVIVVHMHLSFARRFTARHHTVSFTVLDKNWNVEMELHMKMDFGAAVVTLKDGGDEPISDRDVDIQEELGSRGVLANRRFNILNEDENYPESVDPRFRLNCGRTATEANKRAVLRGIYEQWRGPLNTCSKSNGRINRGFNFDVRNPSTALRFLNDTSDENTQKLSGNGVNRFLKVRNGLEFGVDHCHFGNSSTNFMTSDGVFYTDPYFSVVEEGPGTNSVRQYIKPGFKPLNLDAGVMLPIDAWYSHMTYVPRKTKPGGRRFMNMERSVFAAVN</sequence>
<dbReference type="AlphaFoldDB" id="A0A2V3IK45"/>
<dbReference type="OrthoDB" id="9215at2759"/>
<gene>
    <name evidence="2" type="ORF">BWQ96_07799</name>
    <name evidence="3" type="ORF">BWQ96_07803</name>
</gene>